<feature type="transmembrane region" description="Helical" evidence="1">
    <location>
        <begin position="28"/>
        <end position="53"/>
    </location>
</feature>
<comment type="caution">
    <text evidence="2">The sequence shown here is derived from an EMBL/GenBank/DDBJ whole genome shotgun (WGS) entry which is preliminary data.</text>
</comment>
<reference evidence="2 3" key="1">
    <citation type="journal article" date="2019" name="Nat. Med.">
        <title>A library of human gut bacterial isolates paired with longitudinal multiomics data enables mechanistic microbiome research.</title>
        <authorList>
            <person name="Poyet M."/>
            <person name="Groussin M."/>
            <person name="Gibbons S.M."/>
            <person name="Avila-Pacheco J."/>
            <person name="Jiang X."/>
            <person name="Kearney S.M."/>
            <person name="Perrotta A.R."/>
            <person name="Berdy B."/>
            <person name="Zhao S."/>
            <person name="Lieberman T.D."/>
            <person name="Swanson P.K."/>
            <person name="Smith M."/>
            <person name="Roesemann S."/>
            <person name="Alexander J.E."/>
            <person name="Rich S.A."/>
            <person name="Livny J."/>
            <person name="Vlamakis H."/>
            <person name="Clish C."/>
            <person name="Bullock K."/>
            <person name="Deik A."/>
            <person name="Scott J."/>
            <person name="Pierce K.A."/>
            <person name="Xavier R.J."/>
            <person name="Alm E.J."/>
        </authorList>
    </citation>
    <scope>NUCLEOTIDE SEQUENCE [LARGE SCALE GENOMIC DNA]</scope>
    <source>
        <strain evidence="2 3">BIOML-A11</strain>
    </source>
</reference>
<dbReference type="AlphaFoldDB" id="A0A6L5T7S7"/>
<dbReference type="Proteomes" id="UP000479563">
    <property type="component" value="Unassembled WGS sequence"/>
</dbReference>
<proteinExistence type="predicted"/>
<evidence type="ECO:0000313" key="3">
    <source>
        <dbReference type="Proteomes" id="UP000479563"/>
    </source>
</evidence>
<organism evidence="2 3">
    <name type="scientific">Agathobacter rectalis</name>
    <dbReference type="NCBI Taxonomy" id="39491"/>
    <lineage>
        <taxon>Bacteria</taxon>
        <taxon>Bacillati</taxon>
        <taxon>Bacillota</taxon>
        <taxon>Clostridia</taxon>
        <taxon>Lachnospirales</taxon>
        <taxon>Lachnospiraceae</taxon>
        <taxon>Agathobacter</taxon>
    </lineage>
</organism>
<name>A0A6L5T7S7_9FIRM</name>
<protein>
    <submittedName>
        <fullName evidence="2">Uncharacterized protein</fullName>
    </submittedName>
</protein>
<keyword evidence="1" id="KW-0472">Membrane</keyword>
<keyword evidence="1" id="KW-0812">Transmembrane</keyword>
<evidence type="ECO:0000313" key="2">
    <source>
        <dbReference type="EMBL" id="MSC60092.1"/>
    </source>
</evidence>
<dbReference type="RefSeq" id="WP_154266911.1">
    <property type="nucleotide sequence ID" value="NZ_WKQP01000010.1"/>
</dbReference>
<sequence length="59" mass="6889">MKEKQKAFYKVCFSYWYHERFKPFVRKCVDLICFVIVLLALICMALLGLYAIASAVGHL</sequence>
<gene>
    <name evidence="2" type="ORF">GKE07_07760</name>
</gene>
<evidence type="ECO:0000256" key="1">
    <source>
        <dbReference type="SAM" id="Phobius"/>
    </source>
</evidence>
<dbReference type="EMBL" id="WKQP01000010">
    <property type="protein sequence ID" value="MSC60092.1"/>
    <property type="molecule type" value="Genomic_DNA"/>
</dbReference>
<keyword evidence="1" id="KW-1133">Transmembrane helix</keyword>
<accession>A0A6L5T7S7</accession>